<gene>
    <name evidence="2" type="ORF">GYMLUDRAFT_49858</name>
</gene>
<reference evidence="2 3" key="1">
    <citation type="submission" date="2014-04" db="EMBL/GenBank/DDBJ databases">
        <title>Evolutionary Origins and Diversification of the Mycorrhizal Mutualists.</title>
        <authorList>
            <consortium name="DOE Joint Genome Institute"/>
            <consortium name="Mycorrhizal Genomics Consortium"/>
            <person name="Kohler A."/>
            <person name="Kuo A."/>
            <person name="Nagy L.G."/>
            <person name="Floudas D."/>
            <person name="Copeland A."/>
            <person name="Barry K.W."/>
            <person name="Cichocki N."/>
            <person name="Veneault-Fourrey C."/>
            <person name="LaButti K."/>
            <person name="Lindquist E.A."/>
            <person name="Lipzen A."/>
            <person name="Lundell T."/>
            <person name="Morin E."/>
            <person name="Murat C."/>
            <person name="Riley R."/>
            <person name="Ohm R."/>
            <person name="Sun H."/>
            <person name="Tunlid A."/>
            <person name="Henrissat B."/>
            <person name="Grigoriev I.V."/>
            <person name="Hibbett D.S."/>
            <person name="Martin F."/>
        </authorList>
    </citation>
    <scope>NUCLEOTIDE SEQUENCE [LARGE SCALE GENOMIC DNA]</scope>
    <source>
        <strain evidence="2 3">FD-317 M1</strain>
    </source>
</reference>
<keyword evidence="3" id="KW-1185">Reference proteome</keyword>
<dbReference type="Proteomes" id="UP000053593">
    <property type="component" value="Unassembled WGS sequence"/>
</dbReference>
<accession>A0A0D0BS66</accession>
<feature type="region of interest" description="Disordered" evidence="1">
    <location>
        <begin position="87"/>
        <end position="165"/>
    </location>
</feature>
<feature type="compositionally biased region" description="Acidic residues" evidence="1">
    <location>
        <begin position="114"/>
        <end position="134"/>
    </location>
</feature>
<sequence>MSSREDMNSVSNLVQQVFFKVGQIEPPNPGASPRTKSTFNRMLTTVAQAAGQTLDLAVGLSAMADSEDGIPINLGLKVPEWHNFLNVQDRRPQDDMEDIRADEDDGHSGRQERDDDMDEDEDEDEDVDPQDGIEDAQRLTDDEDAGQRARVDDADEVDQVEKAPDARSAKIDELVDMIFAGTEDVGDGIIRYDLQDLRDMILKGGYKGKVVDEEREAFRRMIIGYDVGSLEDLKKVFDEACLGITTVVLTTERALEFAAVKDVPERILKREIFAFRADQQDQVTSYVLNVVRNIEGIRTYDEWDSQSKAFKKNFRRRLAEQLYPQAFHDIETSEDPEKKKSREYTKLVTPVHKKHDKLLSRRKQILFLYQQFGPIVLLEPTFFKTKGIEGYPRQSNNYIKVLDSVLRRVEGQELSVERYTDDRALVLRTVKLLGGDVVEKFVRQFLDEFMYWTLFSDGEDEAE</sequence>
<feature type="compositionally biased region" description="Basic and acidic residues" evidence="1">
    <location>
        <begin position="135"/>
        <end position="152"/>
    </location>
</feature>
<evidence type="ECO:0000256" key="1">
    <source>
        <dbReference type="SAM" id="MobiDB-lite"/>
    </source>
</evidence>
<evidence type="ECO:0000313" key="2">
    <source>
        <dbReference type="EMBL" id="KIK52454.1"/>
    </source>
</evidence>
<organism evidence="2 3">
    <name type="scientific">Collybiopsis luxurians FD-317 M1</name>
    <dbReference type="NCBI Taxonomy" id="944289"/>
    <lineage>
        <taxon>Eukaryota</taxon>
        <taxon>Fungi</taxon>
        <taxon>Dikarya</taxon>
        <taxon>Basidiomycota</taxon>
        <taxon>Agaricomycotina</taxon>
        <taxon>Agaricomycetes</taxon>
        <taxon>Agaricomycetidae</taxon>
        <taxon>Agaricales</taxon>
        <taxon>Marasmiineae</taxon>
        <taxon>Omphalotaceae</taxon>
        <taxon>Collybiopsis</taxon>
        <taxon>Collybiopsis luxurians</taxon>
    </lineage>
</organism>
<dbReference type="EMBL" id="KN834842">
    <property type="protein sequence ID" value="KIK52454.1"/>
    <property type="molecule type" value="Genomic_DNA"/>
</dbReference>
<protein>
    <submittedName>
        <fullName evidence="2">Uncharacterized protein</fullName>
    </submittedName>
</protein>
<name>A0A0D0BS66_9AGAR</name>
<dbReference type="AlphaFoldDB" id="A0A0D0BS66"/>
<dbReference type="HOGENOM" id="CLU_586660_0_0_1"/>
<proteinExistence type="predicted"/>
<dbReference type="OrthoDB" id="2953556at2759"/>
<feature type="compositionally biased region" description="Acidic residues" evidence="1">
    <location>
        <begin position="95"/>
        <end position="105"/>
    </location>
</feature>
<evidence type="ECO:0000313" key="3">
    <source>
        <dbReference type="Proteomes" id="UP000053593"/>
    </source>
</evidence>